<dbReference type="Proteomes" id="UP000214646">
    <property type="component" value="Unassembled WGS sequence"/>
</dbReference>
<evidence type="ECO:0000256" key="1">
    <source>
        <dbReference type="SAM" id="SignalP"/>
    </source>
</evidence>
<dbReference type="AlphaFoldDB" id="A0A225DLI7"/>
<dbReference type="EMBL" id="NIDE01000014">
    <property type="protein sequence ID" value="OWK38346.1"/>
    <property type="molecule type" value="Genomic_DNA"/>
</dbReference>
<feature type="signal peptide" evidence="1">
    <location>
        <begin position="1"/>
        <end position="20"/>
    </location>
</feature>
<comment type="caution">
    <text evidence="2">The sequence shown here is derived from an EMBL/GenBank/DDBJ whole genome shotgun (WGS) entry which is preliminary data.</text>
</comment>
<proteinExistence type="predicted"/>
<keyword evidence="3" id="KW-1185">Reference proteome</keyword>
<sequence length="136" mass="14823">MSRRFWCYGLTLMTCLLVLAGCEPASDRRAVRGTVSFKAVPVNNGSIQFVSTDPANASRGGAMIKDGQFLVPAEYGLKAGKYRVEVTMPDSKPSSDGPPGAMKYPKELIPDRYNTKSTLTCDVKDSGENTFDFKLD</sequence>
<reference evidence="3" key="1">
    <citation type="submission" date="2017-06" db="EMBL/GenBank/DDBJ databases">
        <title>Genome analysis of Fimbriiglobus ruber SP5, the first member of the order Planctomycetales with confirmed chitinolytic capability.</title>
        <authorList>
            <person name="Ravin N.V."/>
            <person name="Rakitin A.L."/>
            <person name="Ivanova A.A."/>
            <person name="Beletsky A.V."/>
            <person name="Kulichevskaya I.S."/>
            <person name="Mardanov A.V."/>
            <person name="Dedysh S.N."/>
        </authorList>
    </citation>
    <scope>NUCLEOTIDE SEQUENCE [LARGE SCALE GENOMIC DNA]</scope>
    <source>
        <strain evidence="3">SP5</strain>
    </source>
</reference>
<gene>
    <name evidence="2" type="ORF">FRUB_07466</name>
</gene>
<dbReference type="OrthoDB" id="289368at2"/>
<name>A0A225DLI7_9BACT</name>
<evidence type="ECO:0000313" key="2">
    <source>
        <dbReference type="EMBL" id="OWK38346.1"/>
    </source>
</evidence>
<accession>A0A225DLI7</accession>
<dbReference type="RefSeq" id="WP_088258169.1">
    <property type="nucleotide sequence ID" value="NZ_NIDE01000014.1"/>
</dbReference>
<evidence type="ECO:0008006" key="4">
    <source>
        <dbReference type="Google" id="ProtNLM"/>
    </source>
</evidence>
<keyword evidence="1" id="KW-0732">Signal</keyword>
<feature type="chain" id="PRO_5012058844" description="Lipoprotein" evidence="1">
    <location>
        <begin position="21"/>
        <end position="136"/>
    </location>
</feature>
<dbReference type="PROSITE" id="PS51257">
    <property type="entry name" value="PROKAR_LIPOPROTEIN"/>
    <property type="match status" value="1"/>
</dbReference>
<evidence type="ECO:0000313" key="3">
    <source>
        <dbReference type="Proteomes" id="UP000214646"/>
    </source>
</evidence>
<organism evidence="2 3">
    <name type="scientific">Fimbriiglobus ruber</name>
    <dbReference type="NCBI Taxonomy" id="1908690"/>
    <lineage>
        <taxon>Bacteria</taxon>
        <taxon>Pseudomonadati</taxon>
        <taxon>Planctomycetota</taxon>
        <taxon>Planctomycetia</taxon>
        <taxon>Gemmatales</taxon>
        <taxon>Gemmataceae</taxon>
        <taxon>Fimbriiglobus</taxon>
    </lineage>
</organism>
<protein>
    <recommendedName>
        <fullName evidence="4">Lipoprotein</fullName>
    </recommendedName>
</protein>